<dbReference type="GO" id="GO:0005829">
    <property type="term" value="C:cytosol"/>
    <property type="evidence" value="ECO:0007669"/>
    <property type="project" value="TreeGrafter"/>
</dbReference>
<dbReference type="Pfam" id="PF01381">
    <property type="entry name" value="HTH_3"/>
    <property type="match status" value="1"/>
</dbReference>
<name>A0A495ECY3_9MICC</name>
<dbReference type="GO" id="GO:0003677">
    <property type="term" value="F:DNA binding"/>
    <property type="evidence" value="ECO:0007669"/>
    <property type="project" value="UniProtKB-KW"/>
</dbReference>
<feature type="domain" description="HTH cro/C1-type" evidence="2">
    <location>
        <begin position="22"/>
        <end position="76"/>
    </location>
</feature>
<dbReference type="SMART" id="SM00530">
    <property type="entry name" value="HTH_XRE"/>
    <property type="match status" value="1"/>
</dbReference>
<dbReference type="InterPro" id="IPR013096">
    <property type="entry name" value="Cupin_2"/>
</dbReference>
<dbReference type="GO" id="GO:0003700">
    <property type="term" value="F:DNA-binding transcription factor activity"/>
    <property type="evidence" value="ECO:0007669"/>
    <property type="project" value="TreeGrafter"/>
</dbReference>
<dbReference type="SUPFAM" id="SSF51182">
    <property type="entry name" value="RmlC-like cupins"/>
    <property type="match status" value="1"/>
</dbReference>
<dbReference type="CDD" id="cd02209">
    <property type="entry name" value="cupin_XRE_C"/>
    <property type="match status" value="1"/>
</dbReference>
<dbReference type="PANTHER" id="PTHR46797">
    <property type="entry name" value="HTH-TYPE TRANSCRIPTIONAL REGULATOR"/>
    <property type="match status" value="1"/>
</dbReference>
<evidence type="ECO:0000259" key="2">
    <source>
        <dbReference type="PROSITE" id="PS50943"/>
    </source>
</evidence>
<reference evidence="3 4" key="1">
    <citation type="submission" date="2018-10" db="EMBL/GenBank/DDBJ databases">
        <title>Genomic Encyclopedia of Type Strains, Phase IV (KMG-IV): sequencing the most valuable type-strain genomes for metagenomic binning, comparative biology and taxonomic classification.</title>
        <authorList>
            <person name="Goeker M."/>
        </authorList>
    </citation>
    <scope>NUCLEOTIDE SEQUENCE [LARGE SCALE GENOMIC DNA]</scope>
    <source>
        <strain evidence="3 4">DSM 25586</strain>
    </source>
</reference>
<dbReference type="SUPFAM" id="SSF47413">
    <property type="entry name" value="lambda repressor-like DNA-binding domains"/>
    <property type="match status" value="1"/>
</dbReference>
<evidence type="ECO:0000313" key="4">
    <source>
        <dbReference type="Proteomes" id="UP000276055"/>
    </source>
</evidence>
<dbReference type="PROSITE" id="PS50943">
    <property type="entry name" value="HTH_CROC1"/>
    <property type="match status" value="1"/>
</dbReference>
<dbReference type="InterPro" id="IPR010982">
    <property type="entry name" value="Lambda_DNA-bd_dom_sf"/>
</dbReference>
<evidence type="ECO:0000313" key="3">
    <source>
        <dbReference type="EMBL" id="RKR13777.1"/>
    </source>
</evidence>
<keyword evidence="1" id="KW-0238">DNA-binding</keyword>
<accession>A0A495ECY3</accession>
<sequence length="207" mass="21562">MHYDALMDESTTTLALAIGARVKQERQSRGWTLDQLAESAGVSRRMVVNVEQGAANPSVGTLLRISDALGVGLPALVESPRPKPVKVTRSGEGAALWIGESGGRGVLVAGTESPDVVELWDWTLGAGDRHVSEAHTSGTKELLQVQQGTVTVEIAGQSVSLDAGDAVTFPGDVAHSYANPGTEPARFSLAVFEPGVGTGHRPEVSDA</sequence>
<dbReference type="InterPro" id="IPR011051">
    <property type="entry name" value="RmlC_Cupin_sf"/>
</dbReference>
<organism evidence="3 4">
    <name type="scientific">Arthrobacter oryzae</name>
    <dbReference type="NCBI Taxonomy" id="409290"/>
    <lineage>
        <taxon>Bacteria</taxon>
        <taxon>Bacillati</taxon>
        <taxon>Actinomycetota</taxon>
        <taxon>Actinomycetes</taxon>
        <taxon>Micrococcales</taxon>
        <taxon>Micrococcaceae</taxon>
        <taxon>Arthrobacter</taxon>
    </lineage>
</organism>
<dbReference type="EMBL" id="RBIR01000009">
    <property type="protein sequence ID" value="RKR13777.1"/>
    <property type="molecule type" value="Genomic_DNA"/>
</dbReference>
<proteinExistence type="predicted"/>
<dbReference type="Proteomes" id="UP000276055">
    <property type="component" value="Unassembled WGS sequence"/>
</dbReference>
<evidence type="ECO:0000256" key="1">
    <source>
        <dbReference type="ARBA" id="ARBA00023125"/>
    </source>
</evidence>
<dbReference type="Gene3D" id="2.60.120.10">
    <property type="entry name" value="Jelly Rolls"/>
    <property type="match status" value="1"/>
</dbReference>
<dbReference type="AlphaFoldDB" id="A0A495ECY3"/>
<dbReference type="PANTHER" id="PTHR46797:SF1">
    <property type="entry name" value="METHYLPHOSPHONATE SYNTHASE"/>
    <property type="match status" value="1"/>
</dbReference>
<dbReference type="InterPro" id="IPR014710">
    <property type="entry name" value="RmlC-like_jellyroll"/>
</dbReference>
<dbReference type="Pfam" id="PF07883">
    <property type="entry name" value="Cupin_2"/>
    <property type="match status" value="1"/>
</dbReference>
<dbReference type="CDD" id="cd00093">
    <property type="entry name" value="HTH_XRE"/>
    <property type="match status" value="1"/>
</dbReference>
<comment type="caution">
    <text evidence="3">The sequence shown here is derived from an EMBL/GenBank/DDBJ whole genome shotgun (WGS) entry which is preliminary data.</text>
</comment>
<dbReference type="InterPro" id="IPR050807">
    <property type="entry name" value="TransReg_Diox_bact_type"/>
</dbReference>
<protein>
    <submittedName>
        <fullName evidence="3">XRE family transcriptional regulator</fullName>
    </submittedName>
</protein>
<dbReference type="InterPro" id="IPR001387">
    <property type="entry name" value="Cro/C1-type_HTH"/>
</dbReference>
<dbReference type="Gene3D" id="1.10.260.40">
    <property type="entry name" value="lambda repressor-like DNA-binding domains"/>
    <property type="match status" value="1"/>
</dbReference>
<gene>
    <name evidence="3" type="ORF">C8D78_3438</name>
</gene>